<protein>
    <submittedName>
        <fullName evidence="2">Putative choloylglycine hydrolase</fullName>
    </submittedName>
</protein>
<keyword evidence="3" id="KW-1185">Reference proteome</keyword>
<dbReference type="Proteomes" id="UP000295375">
    <property type="component" value="Unassembled WGS sequence"/>
</dbReference>
<dbReference type="GO" id="GO:0016787">
    <property type="term" value="F:hydrolase activity"/>
    <property type="evidence" value="ECO:0007669"/>
    <property type="project" value="UniProtKB-KW"/>
</dbReference>
<dbReference type="Pfam" id="PF03417">
    <property type="entry name" value="AAT"/>
    <property type="match status" value="1"/>
</dbReference>
<dbReference type="Gene3D" id="3.60.60.10">
    <property type="entry name" value="Penicillin V Acylase, Chain A"/>
    <property type="match status" value="1"/>
</dbReference>
<evidence type="ECO:0000313" key="3">
    <source>
        <dbReference type="Proteomes" id="UP000295375"/>
    </source>
</evidence>
<dbReference type="EMBL" id="SNYM01000002">
    <property type="protein sequence ID" value="TDQ50487.1"/>
    <property type="molecule type" value="Genomic_DNA"/>
</dbReference>
<comment type="caution">
    <text evidence="2">The sequence shown here is derived from an EMBL/GenBank/DDBJ whole genome shotgun (WGS) entry which is preliminary data.</text>
</comment>
<feature type="domain" description="Peptidase C45 hydrolase" evidence="1">
    <location>
        <begin position="95"/>
        <end position="301"/>
    </location>
</feature>
<evidence type="ECO:0000259" key="1">
    <source>
        <dbReference type="Pfam" id="PF03417"/>
    </source>
</evidence>
<name>A0A4V3D862_9GAMM</name>
<evidence type="ECO:0000313" key="2">
    <source>
        <dbReference type="EMBL" id="TDQ50487.1"/>
    </source>
</evidence>
<dbReference type="OrthoDB" id="8617387at2"/>
<dbReference type="RefSeq" id="WP_133587694.1">
    <property type="nucleotide sequence ID" value="NZ_CP037953.1"/>
</dbReference>
<sequence>MYVNFRVVHSDEALSEWAAWFRSVWPSYRQWYLREGMLTRPSYLQCLQAVKHYMPAYFPLWEKLIAAVDGGDIEARFLSLYCPPAYQFGCSQAVWRGPNPILVRNYDYDAQLIDAVVLHSDWQQRQVLGSSDCLVSLVDGINDAGLCLSLTFGGRPVVGEGFAMPMILRYLLQTCDSVSAAIASLRKIPTHMAYNVTLLDASDQLATVHLAPDRKPVISNTPVATNHQPGDKLAPHRWQTATVERERYLLQQMIAHPETEQEFIDHFLRPPLYSFAFSRGRGTLFTAAYQPRLRRLDYIWPHYQWRLALDQPQPQNIRVLYPSA</sequence>
<dbReference type="InterPro" id="IPR047794">
    <property type="entry name" value="C45_proenzyme-like"/>
</dbReference>
<reference evidence="2 3" key="1">
    <citation type="submission" date="2019-03" db="EMBL/GenBank/DDBJ databases">
        <title>Genomic Encyclopedia of Type Strains, Phase IV (KMG-IV): sequencing the most valuable type-strain genomes for metagenomic binning, comparative biology and taxonomic classification.</title>
        <authorList>
            <person name="Goeker M."/>
        </authorList>
    </citation>
    <scope>NUCLEOTIDE SEQUENCE [LARGE SCALE GENOMIC DNA]</scope>
    <source>
        <strain evidence="2 3">DSM 103792</strain>
    </source>
</reference>
<dbReference type="InterPro" id="IPR005079">
    <property type="entry name" value="Peptidase_C45_hydrolase"/>
</dbReference>
<dbReference type="InterPro" id="IPR029055">
    <property type="entry name" value="Ntn_hydrolases_N"/>
</dbReference>
<dbReference type="SUPFAM" id="SSF56235">
    <property type="entry name" value="N-terminal nucleophile aminohydrolases (Ntn hydrolases)"/>
    <property type="match status" value="1"/>
</dbReference>
<accession>A0A4V3D862</accession>
<proteinExistence type="predicted"/>
<dbReference type="AlphaFoldDB" id="A0A4V3D862"/>
<dbReference type="NCBIfam" id="NF040521">
    <property type="entry name" value="C45_proenzyme"/>
    <property type="match status" value="1"/>
</dbReference>
<organism evidence="2 3">
    <name type="scientific">Permianibacter aggregans</name>
    <dbReference type="NCBI Taxonomy" id="1510150"/>
    <lineage>
        <taxon>Bacteria</taxon>
        <taxon>Pseudomonadati</taxon>
        <taxon>Pseudomonadota</taxon>
        <taxon>Gammaproteobacteria</taxon>
        <taxon>Pseudomonadales</taxon>
        <taxon>Pseudomonadaceae</taxon>
        <taxon>Permianibacter</taxon>
    </lineage>
</organism>
<keyword evidence="2" id="KW-0378">Hydrolase</keyword>
<gene>
    <name evidence="2" type="ORF">EV696_102169</name>
</gene>